<dbReference type="InterPro" id="IPR036805">
    <property type="entry name" value="Tscrpt_elong_fac_GreA/B_N_sf"/>
</dbReference>
<dbReference type="Gene3D" id="1.10.287.180">
    <property type="entry name" value="Transcription elongation factor, GreA/GreB, N-terminal domain"/>
    <property type="match status" value="1"/>
</dbReference>
<evidence type="ECO:0000256" key="5">
    <source>
        <dbReference type="ARBA" id="ARBA00023163"/>
    </source>
</evidence>
<dbReference type="NCBIfam" id="TIGR01462">
    <property type="entry name" value="greA"/>
    <property type="match status" value="1"/>
</dbReference>
<evidence type="ECO:0000256" key="8">
    <source>
        <dbReference type="HAMAP-Rule" id="MF_00105"/>
    </source>
</evidence>
<dbReference type="InterPro" id="IPR006359">
    <property type="entry name" value="Tscrpt_elong_fac_GreA"/>
</dbReference>
<evidence type="ECO:0000256" key="2">
    <source>
        <dbReference type="ARBA" id="ARBA00013729"/>
    </source>
</evidence>
<dbReference type="GO" id="GO:0006354">
    <property type="term" value="P:DNA-templated transcription elongation"/>
    <property type="evidence" value="ECO:0007669"/>
    <property type="project" value="TreeGrafter"/>
</dbReference>
<name>A0A1G2ASU2_9BACT</name>
<dbReference type="STRING" id="1798540.A3B74_03910"/>
<keyword evidence="5 8" id="KW-0804">Transcription</keyword>
<keyword evidence="4 8" id="KW-0238">DNA-binding</keyword>
<evidence type="ECO:0000259" key="10">
    <source>
        <dbReference type="Pfam" id="PF01272"/>
    </source>
</evidence>
<comment type="function">
    <text evidence="6 8 9">Necessary for efficient RNA polymerase transcription elongation past template-encoded arresting sites. The arresting sites in DNA have the property of trapping a certain fraction of elongating RNA polymerases that pass through, resulting in locked ternary complexes. Cleavage of the nascent transcript by cleavage factors such as GreA or GreB allows the resumption of elongation from the new 3'terminus. GreA releases sequences of 2 to 3 nucleotides.</text>
</comment>
<dbReference type="GO" id="GO:0070063">
    <property type="term" value="F:RNA polymerase binding"/>
    <property type="evidence" value="ECO:0007669"/>
    <property type="project" value="InterPro"/>
</dbReference>
<feature type="domain" description="Transcription elongation factor GreA/GreB C-terminal" evidence="10">
    <location>
        <begin position="83"/>
        <end position="153"/>
    </location>
</feature>
<evidence type="ECO:0000256" key="6">
    <source>
        <dbReference type="ARBA" id="ARBA00024916"/>
    </source>
</evidence>
<dbReference type="InterPro" id="IPR028624">
    <property type="entry name" value="Tscrpt_elong_fac_GreA/B"/>
</dbReference>
<dbReference type="PANTHER" id="PTHR30437">
    <property type="entry name" value="TRANSCRIPTION ELONGATION FACTOR GREA"/>
    <property type="match status" value="1"/>
</dbReference>
<comment type="similarity">
    <text evidence="1 8 9">Belongs to the GreA/GreB family.</text>
</comment>
<keyword evidence="12" id="KW-0251">Elongation factor</keyword>
<evidence type="ECO:0000256" key="7">
    <source>
        <dbReference type="ARBA" id="ARBA00030776"/>
    </source>
</evidence>
<dbReference type="AlphaFoldDB" id="A0A1G2ASU2"/>
<dbReference type="GO" id="GO:0032784">
    <property type="term" value="P:regulation of DNA-templated transcription elongation"/>
    <property type="evidence" value="ECO:0007669"/>
    <property type="project" value="UniProtKB-UniRule"/>
</dbReference>
<dbReference type="InterPro" id="IPR023459">
    <property type="entry name" value="Tscrpt_elong_fac_GreA/B_fam"/>
</dbReference>
<sequence length="154" mass="17003">MSEKKFITKEGLKKLQAELEDLKTVKRKEVAQRIKEAKELGDLSENAEYSSAKEEQSFIDGRILELEELLRSVVIIKKKIFGGKITIGSTVKLKTNDGTIVTYTISGSNEADPSKGFISNESPIGQSLLTKKIGDTISVQAPRGTVTFEIIEIQ</sequence>
<dbReference type="SUPFAM" id="SSF54534">
    <property type="entry name" value="FKBP-like"/>
    <property type="match status" value="1"/>
</dbReference>
<dbReference type="InterPro" id="IPR018151">
    <property type="entry name" value="TF_GreA/GreB_CS"/>
</dbReference>
<evidence type="ECO:0000313" key="13">
    <source>
        <dbReference type="Proteomes" id="UP000177165"/>
    </source>
</evidence>
<evidence type="ECO:0000256" key="9">
    <source>
        <dbReference type="RuleBase" id="RU000556"/>
    </source>
</evidence>
<dbReference type="Proteomes" id="UP000177165">
    <property type="component" value="Unassembled WGS sequence"/>
</dbReference>
<dbReference type="GO" id="GO:0003746">
    <property type="term" value="F:translation elongation factor activity"/>
    <property type="evidence" value="ECO:0007669"/>
    <property type="project" value="UniProtKB-KW"/>
</dbReference>
<dbReference type="InterPro" id="IPR001437">
    <property type="entry name" value="Tscrpt_elong_fac_GreA/B_C"/>
</dbReference>
<evidence type="ECO:0000256" key="3">
    <source>
        <dbReference type="ARBA" id="ARBA00023015"/>
    </source>
</evidence>
<keyword evidence="3 8" id="KW-0805">Transcription regulation</keyword>
<evidence type="ECO:0000259" key="11">
    <source>
        <dbReference type="Pfam" id="PF03449"/>
    </source>
</evidence>
<reference evidence="12 13" key="1">
    <citation type="journal article" date="2016" name="Nat. Commun.">
        <title>Thousands of microbial genomes shed light on interconnected biogeochemical processes in an aquifer system.</title>
        <authorList>
            <person name="Anantharaman K."/>
            <person name="Brown C.T."/>
            <person name="Hug L.A."/>
            <person name="Sharon I."/>
            <person name="Castelle C.J."/>
            <person name="Probst A.J."/>
            <person name="Thomas B.C."/>
            <person name="Singh A."/>
            <person name="Wilkins M.J."/>
            <person name="Karaoz U."/>
            <person name="Brodie E.L."/>
            <person name="Williams K.H."/>
            <person name="Hubbard S.S."/>
            <person name="Banfield J.F."/>
        </authorList>
    </citation>
    <scope>NUCLEOTIDE SEQUENCE [LARGE SCALE GENOMIC DNA]</scope>
</reference>
<dbReference type="PIRSF" id="PIRSF006092">
    <property type="entry name" value="GreA_GreB"/>
    <property type="match status" value="1"/>
</dbReference>
<feature type="domain" description="Transcription elongation factor GreA/GreB N-terminal" evidence="11">
    <location>
        <begin position="7"/>
        <end position="75"/>
    </location>
</feature>
<dbReference type="InterPro" id="IPR036953">
    <property type="entry name" value="GreA/GreB_C_sf"/>
</dbReference>
<protein>
    <recommendedName>
        <fullName evidence="2 8">Transcription elongation factor GreA</fullName>
    </recommendedName>
    <alternativeName>
        <fullName evidence="7 8">Transcript cleavage factor GreA</fullName>
    </alternativeName>
</protein>
<organism evidence="12 13">
    <name type="scientific">Candidatus Kerfeldbacteria bacterium RIFCSPHIGHO2_02_FULL_42_14</name>
    <dbReference type="NCBI Taxonomy" id="1798540"/>
    <lineage>
        <taxon>Bacteria</taxon>
        <taxon>Candidatus Kerfeldiibacteriota</taxon>
    </lineage>
</organism>
<accession>A0A1G2ASU2</accession>
<gene>
    <name evidence="8" type="primary">greA</name>
    <name evidence="12" type="ORF">A3B74_03910</name>
</gene>
<dbReference type="GO" id="GO:0003677">
    <property type="term" value="F:DNA binding"/>
    <property type="evidence" value="ECO:0007669"/>
    <property type="project" value="UniProtKB-UniRule"/>
</dbReference>
<comment type="caution">
    <text evidence="12">The sequence shown here is derived from an EMBL/GenBank/DDBJ whole genome shotgun (WGS) entry which is preliminary data.</text>
</comment>
<dbReference type="PANTHER" id="PTHR30437:SF4">
    <property type="entry name" value="TRANSCRIPTION ELONGATION FACTOR GREA"/>
    <property type="match status" value="1"/>
</dbReference>
<dbReference type="Pfam" id="PF01272">
    <property type="entry name" value="GreA_GreB"/>
    <property type="match status" value="1"/>
</dbReference>
<dbReference type="Pfam" id="PF03449">
    <property type="entry name" value="GreA_GreB_N"/>
    <property type="match status" value="1"/>
</dbReference>
<evidence type="ECO:0000256" key="1">
    <source>
        <dbReference type="ARBA" id="ARBA00008213"/>
    </source>
</evidence>
<dbReference type="PROSITE" id="PS00829">
    <property type="entry name" value="GREAB_1"/>
    <property type="match status" value="1"/>
</dbReference>
<dbReference type="NCBIfam" id="NF001263">
    <property type="entry name" value="PRK00226.1-4"/>
    <property type="match status" value="1"/>
</dbReference>
<proteinExistence type="inferred from homology"/>
<dbReference type="InterPro" id="IPR022691">
    <property type="entry name" value="Tscrpt_elong_fac_GreA/B_N"/>
</dbReference>
<evidence type="ECO:0000256" key="4">
    <source>
        <dbReference type="ARBA" id="ARBA00023125"/>
    </source>
</evidence>
<dbReference type="FunFam" id="3.10.50.30:FF:000001">
    <property type="entry name" value="Transcription elongation factor GreA"/>
    <property type="match status" value="1"/>
</dbReference>
<dbReference type="Gene3D" id="3.10.50.30">
    <property type="entry name" value="Transcription elongation factor, GreA/GreB, C-terminal domain"/>
    <property type="match status" value="1"/>
</dbReference>
<dbReference type="PROSITE" id="PS00830">
    <property type="entry name" value="GREAB_2"/>
    <property type="match status" value="1"/>
</dbReference>
<keyword evidence="12" id="KW-0648">Protein biosynthesis</keyword>
<dbReference type="FunFam" id="1.10.287.180:FF:000001">
    <property type="entry name" value="Transcription elongation factor GreA"/>
    <property type="match status" value="1"/>
</dbReference>
<dbReference type="HAMAP" id="MF_00105">
    <property type="entry name" value="GreA_GreB"/>
    <property type="match status" value="1"/>
</dbReference>
<dbReference type="SUPFAM" id="SSF46557">
    <property type="entry name" value="GreA transcript cleavage protein, N-terminal domain"/>
    <property type="match status" value="1"/>
</dbReference>
<evidence type="ECO:0000313" key="12">
    <source>
        <dbReference type="EMBL" id="OGY79057.1"/>
    </source>
</evidence>
<dbReference type="EMBL" id="MHKB01000011">
    <property type="protein sequence ID" value="OGY79057.1"/>
    <property type="molecule type" value="Genomic_DNA"/>
</dbReference>